<feature type="transmembrane region" description="Helical" evidence="1">
    <location>
        <begin position="19"/>
        <end position="37"/>
    </location>
</feature>
<sequence>MAFSIVGILSVLLEVIRPLLPLLIAVVVIDFILLLLALRRGTLVTSGAIRLAVIVGAIAAVITFFLAPALTRSSFANLSGALDYLSLIGGALGVGVLFALLTWPPAALLQRSQKS</sequence>
<evidence type="ECO:0000256" key="1">
    <source>
        <dbReference type="SAM" id="Phobius"/>
    </source>
</evidence>
<keyword evidence="1" id="KW-0472">Membrane</keyword>
<proteinExistence type="predicted"/>
<gene>
    <name evidence="2" type="ORF">G3I74_02610</name>
</gene>
<organism evidence="2 3">
    <name type="scientific">Wenzhouxiangella limi</name>
    <dbReference type="NCBI Taxonomy" id="2707351"/>
    <lineage>
        <taxon>Bacteria</taxon>
        <taxon>Pseudomonadati</taxon>
        <taxon>Pseudomonadota</taxon>
        <taxon>Gammaproteobacteria</taxon>
        <taxon>Chromatiales</taxon>
        <taxon>Wenzhouxiangellaceae</taxon>
        <taxon>Wenzhouxiangella</taxon>
    </lineage>
</organism>
<reference evidence="2 3" key="1">
    <citation type="submission" date="2020-02" db="EMBL/GenBank/DDBJ databases">
        <authorList>
            <person name="Zhang X.-Y."/>
        </authorList>
    </citation>
    <scope>NUCLEOTIDE SEQUENCE [LARGE SCALE GENOMIC DNA]</scope>
    <source>
        <strain evidence="2 3">C33</strain>
    </source>
</reference>
<accession>A0A845VBE0</accession>
<keyword evidence="1" id="KW-1133">Transmembrane helix</keyword>
<dbReference type="AlphaFoldDB" id="A0A845VBE0"/>
<keyword evidence="1" id="KW-0812">Transmembrane</keyword>
<feature type="transmembrane region" description="Helical" evidence="1">
    <location>
        <begin position="49"/>
        <end position="67"/>
    </location>
</feature>
<evidence type="ECO:0000313" key="2">
    <source>
        <dbReference type="EMBL" id="NDY94619.1"/>
    </source>
</evidence>
<protein>
    <submittedName>
        <fullName evidence="2">Uncharacterized protein</fullName>
    </submittedName>
</protein>
<evidence type="ECO:0000313" key="3">
    <source>
        <dbReference type="Proteomes" id="UP000484885"/>
    </source>
</evidence>
<comment type="caution">
    <text evidence="2">The sequence shown here is derived from an EMBL/GenBank/DDBJ whole genome shotgun (WGS) entry which is preliminary data.</text>
</comment>
<keyword evidence="3" id="KW-1185">Reference proteome</keyword>
<feature type="transmembrane region" description="Helical" evidence="1">
    <location>
        <begin position="87"/>
        <end position="109"/>
    </location>
</feature>
<dbReference type="RefSeq" id="WP_164210004.1">
    <property type="nucleotide sequence ID" value="NZ_JAAGSC010000031.1"/>
</dbReference>
<name>A0A845VBE0_9GAMM</name>
<dbReference type="EMBL" id="JAAGSC010000031">
    <property type="protein sequence ID" value="NDY94619.1"/>
    <property type="molecule type" value="Genomic_DNA"/>
</dbReference>
<dbReference type="Proteomes" id="UP000484885">
    <property type="component" value="Unassembled WGS sequence"/>
</dbReference>